<evidence type="ECO:0000313" key="2">
    <source>
        <dbReference type="Proteomes" id="UP000534286"/>
    </source>
</evidence>
<dbReference type="SUPFAM" id="SSF74650">
    <property type="entry name" value="Galactose mutarotase-like"/>
    <property type="match status" value="1"/>
</dbReference>
<evidence type="ECO:0000313" key="1">
    <source>
        <dbReference type="EMBL" id="MBB4943373.1"/>
    </source>
</evidence>
<dbReference type="EC" id="5.1.3.3" evidence="1"/>
<dbReference type="Proteomes" id="UP000534286">
    <property type="component" value="Unassembled WGS sequence"/>
</dbReference>
<keyword evidence="1" id="KW-0413">Isomerase</keyword>
<dbReference type="AlphaFoldDB" id="A0A7W7S501"/>
<dbReference type="EMBL" id="JACHJU010000005">
    <property type="protein sequence ID" value="MBB4943373.1"/>
    <property type="molecule type" value="Genomic_DNA"/>
</dbReference>
<dbReference type="Gene3D" id="2.70.98.10">
    <property type="match status" value="1"/>
</dbReference>
<organism evidence="1 2">
    <name type="scientific">Streptosporangium album</name>
    <dbReference type="NCBI Taxonomy" id="47479"/>
    <lineage>
        <taxon>Bacteria</taxon>
        <taxon>Bacillati</taxon>
        <taxon>Actinomycetota</taxon>
        <taxon>Actinomycetes</taxon>
        <taxon>Streptosporangiales</taxon>
        <taxon>Streptosporangiaceae</taxon>
        <taxon>Streptosporangium</taxon>
    </lineage>
</organism>
<reference evidence="1 2" key="1">
    <citation type="submission" date="2020-08" db="EMBL/GenBank/DDBJ databases">
        <title>Sequencing the genomes of 1000 actinobacteria strains.</title>
        <authorList>
            <person name="Klenk H.-P."/>
        </authorList>
    </citation>
    <scope>NUCLEOTIDE SEQUENCE [LARGE SCALE GENOMIC DNA]</scope>
    <source>
        <strain evidence="1 2">DSM 43023</strain>
    </source>
</reference>
<gene>
    <name evidence="1" type="ORF">FHR32_007773</name>
</gene>
<dbReference type="InterPro" id="IPR011013">
    <property type="entry name" value="Gal_mutarotase_sf_dom"/>
</dbReference>
<protein>
    <submittedName>
        <fullName evidence="1">Aldose 1-epimerase</fullName>
        <ecNumber evidence="1">5.1.3.3</ecNumber>
    </submittedName>
</protein>
<accession>A0A7W7S501</accession>
<comment type="caution">
    <text evidence="1">The sequence shown here is derived from an EMBL/GenBank/DDBJ whole genome shotgun (WGS) entry which is preliminary data.</text>
</comment>
<keyword evidence="2" id="KW-1185">Reference proteome</keyword>
<sequence length="302" mass="31864">MTAAEPATIAWGGTRATVDPIGATLTGLRLGDESILAGPGRVAPALGHHGAVLTPWPNRLADGRYEFAGRAHQLPINDPAYGHALHGLAFDQLWALERRSTSSVSFGRIVGGVDGYPFLVAVTVTYTVTATGLHCDAAWVNIGDRIAPFGIGFHPYFRPGPSPLTDWILKLTAPSYLETDPLSALPTRLRLVDNSGFDFREGRALGPDRFSVAYAVAPTEDAGDVTLSDPAGLTLTIRTSPAFRWVQVFSGDLPSKHLTRTGVGIEPQTCPPNAFATGTDLIVLQPGESGSAAWSVDGAPSD</sequence>
<dbReference type="InterPro" id="IPR008183">
    <property type="entry name" value="Aldose_1/G6P_1-epimerase"/>
</dbReference>
<dbReference type="RefSeq" id="WP_184759215.1">
    <property type="nucleotide sequence ID" value="NZ_BAABEK010000093.1"/>
</dbReference>
<dbReference type="GO" id="GO:0030246">
    <property type="term" value="F:carbohydrate binding"/>
    <property type="evidence" value="ECO:0007669"/>
    <property type="project" value="InterPro"/>
</dbReference>
<dbReference type="Pfam" id="PF01263">
    <property type="entry name" value="Aldose_epim"/>
    <property type="match status" value="1"/>
</dbReference>
<dbReference type="InterPro" id="IPR014718">
    <property type="entry name" value="GH-type_carb-bd"/>
</dbReference>
<dbReference type="GO" id="GO:0005975">
    <property type="term" value="P:carbohydrate metabolic process"/>
    <property type="evidence" value="ECO:0007669"/>
    <property type="project" value="InterPro"/>
</dbReference>
<name>A0A7W7S501_9ACTN</name>
<proteinExistence type="predicted"/>
<dbReference type="GO" id="GO:0004034">
    <property type="term" value="F:aldose 1-epimerase activity"/>
    <property type="evidence" value="ECO:0007669"/>
    <property type="project" value="UniProtKB-EC"/>
</dbReference>